<name>A0A930KLW1_9MICC</name>
<comment type="caution">
    <text evidence="2">The sequence shown here is derived from an EMBL/GenBank/DDBJ whole genome shotgun (WGS) entry which is preliminary data.</text>
</comment>
<dbReference type="AlphaFoldDB" id="A0A930KLW1"/>
<evidence type="ECO:0000313" key="2">
    <source>
        <dbReference type="EMBL" id="MBF1650719.1"/>
    </source>
</evidence>
<proteinExistence type="predicted"/>
<dbReference type="EMBL" id="JABZXJ010000101">
    <property type="protein sequence ID" value="MBF1650719.1"/>
    <property type="molecule type" value="Genomic_DNA"/>
</dbReference>
<feature type="region of interest" description="Disordered" evidence="1">
    <location>
        <begin position="30"/>
        <end position="56"/>
    </location>
</feature>
<evidence type="ECO:0000313" key="3">
    <source>
        <dbReference type="Proteomes" id="UP000769484"/>
    </source>
</evidence>
<protein>
    <submittedName>
        <fullName evidence="2">Uncharacterized protein</fullName>
    </submittedName>
</protein>
<reference evidence="2" key="1">
    <citation type="submission" date="2020-04" db="EMBL/GenBank/DDBJ databases">
        <title>Deep metagenomics examines the oral microbiome during advanced dental caries in children, revealing novel taxa and co-occurrences with host molecules.</title>
        <authorList>
            <person name="Baker J.L."/>
            <person name="Morton J.T."/>
            <person name="Dinis M."/>
            <person name="Alvarez R."/>
            <person name="Tran N.C."/>
            <person name="Knight R."/>
            <person name="Edlund A."/>
        </authorList>
    </citation>
    <scope>NUCLEOTIDE SEQUENCE</scope>
    <source>
        <strain evidence="2">JCVI_47_bin.4</strain>
    </source>
</reference>
<organism evidence="2 3">
    <name type="scientific">Rothia dentocariosa</name>
    <dbReference type="NCBI Taxonomy" id="2047"/>
    <lineage>
        <taxon>Bacteria</taxon>
        <taxon>Bacillati</taxon>
        <taxon>Actinomycetota</taxon>
        <taxon>Actinomycetes</taxon>
        <taxon>Micrococcales</taxon>
        <taxon>Micrococcaceae</taxon>
        <taxon>Rothia</taxon>
    </lineage>
</organism>
<sequence length="56" mass="6584">MEERSNPTEELDAALKSELKVTAAIVHRAINRTRQQQTNMGKQQQQSHKNYDSTWW</sequence>
<feature type="compositionally biased region" description="Low complexity" evidence="1">
    <location>
        <begin position="35"/>
        <end position="46"/>
    </location>
</feature>
<evidence type="ECO:0000256" key="1">
    <source>
        <dbReference type="SAM" id="MobiDB-lite"/>
    </source>
</evidence>
<accession>A0A930KLW1</accession>
<dbReference type="Proteomes" id="UP000769484">
    <property type="component" value="Unassembled WGS sequence"/>
</dbReference>
<feature type="non-terminal residue" evidence="2">
    <location>
        <position position="56"/>
    </location>
</feature>
<gene>
    <name evidence="2" type="ORF">HXO56_11695</name>
</gene>